<dbReference type="OrthoDB" id="2955783at2759"/>
<keyword evidence="2" id="KW-0472">Membrane</keyword>
<proteinExistence type="predicted"/>
<feature type="transmembrane region" description="Helical" evidence="2">
    <location>
        <begin position="141"/>
        <end position="161"/>
    </location>
</feature>
<keyword evidence="2" id="KW-0812">Transmembrane</keyword>
<evidence type="ECO:0000256" key="1">
    <source>
        <dbReference type="SAM" id="MobiDB-lite"/>
    </source>
</evidence>
<feature type="compositionally biased region" description="Low complexity" evidence="1">
    <location>
        <begin position="305"/>
        <end position="317"/>
    </location>
</feature>
<keyword evidence="2" id="KW-1133">Transmembrane helix</keyword>
<dbReference type="EMBL" id="FUEG01000040">
    <property type="protein sequence ID" value="SJL17112.1"/>
    <property type="molecule type" value="Genomic_DNA"/>
</dbReference>
<organism evidence="3 4">
    <name type="scientific">Armillaria ostoyae</name>
    <name type="common">Armillaria root rot fungus</name>
    <dbReference type="NCBI Taxonomy" id="47428"/>
    <lineage>
        <taxon>Eukaryota</taxon>
        <taxon>Fungi</taxon>
        <taxon>Dikarya</taxon>
        <taxon>Basidiomycota</taxon>
        <taxon>Agaricomycotina</taxon>
        <taxon>Agaricomycetes</taxon>
        <taxon>Agaricomycetidae</taxon>
        <taxon>Agaricales</taxon>
        <taxon>Marasmiineae</taxon>
        <taxon>Physalacriaceae</taxon>
        <taxon>Armillaria</taxon>
    </lineage>
</organism>
<dbReference type="OMA" id="ESSALYM"/>
<gene>
    <name evidence="3" type="ORF">ARMOST_20654</name>
</gene>
<reference evidence="4" key="1">
    <citation type="journal article" date="2017" name="Nat. Ecol. Evol.">
        <title>Genome expansion and lineage-specific genetic innovations in the forest pathogenic fungi Armillaria.</title>
        <authorList>
            <person name="Sipos G."/>
            <person name="Prasanna A.N."/>
            <person name="Walter M.C."/>
            <person name="O'Connor E."/>
            <person name="Balint B."/>
            <person name="Krizsan K."/>
            <person name="Kiss B."/>
            <person name="Hess J."/>
            <person name="Varga T."/>
            <person name="Slot J."/>
            <person name="Riley R."/>
            <person name="Boka B."/>
            <person name="Rigling D."/>
            <person name="Barry K."/>
            <person name="Lee J."/>
            <person name="Mihaltcheva S."/>
            <person name="LaButti K."/>
            <person name="Lipzen A."/>
            <person name="Waldron R."/>
            <person name="Moloney N.M."/>
            <person name="Sperisen C."/>
            <person name="Kredics L."/>
            <person name="Vagvoelgyi C."/>
            <person name="Patrignani A."/>
            <person name="Fitzpatrick D."/>
            <person name="Nagy I."/>
            <person name="Doyle S."/>
            <person name="Anderson J.B."/>
            <person name="Grigoriev I.V."/>
            <person name="Gueldener U."/>
            <person name="Muensterkoetter M."/>
            <person name="Nagy L.G."/>
        </authorList>
    </citation>
    <scope>NUCLEOTIDE SEQUENCE [LARGE SCALE GENOMIC DNA]</scope>
    <source>
        <strain evidence="4">C18/9</strain>
    </source>
</reference>
<feature type="transmembrane region" description="Helical" evidence="2">
    <location>
        <begin position="27"/>
        <end position="48"/>
    </location>
</feature>
<evidence type="ECO:0000313" key="4">
    <source>
        <dbReference type="Proteomes" id="UP000219338"/>
    </source>
</evidence>
<feature type="transmembrane region" description="Helical" evidence="2">
    <location>
        <begin position="60"/>
        <end position="84"/>
    </location>
</feature>
<dbReference type="AlphaFoldDB" id="A0A284S7W1"/>
<accession>A0A284S7W1</accession>
<feature type="transmembrane region" description="Helical" evidence="2">
    <location>
        <begin position="190"/>
        <end position="212"/>
    </location>
</feature>
<evidence type="ECO:0000256" key="2">
    <source>
        <dbReference type="SAM" id="Phobius"/>
    </source>
</evidence>
<protein>
    <submittedName>
        <fullName evidence="3">Uncharacterized protein</fullName>
    </submittedName>
</protein>
<dbReference type="Proteomes" id="UP000219338">
    <property type="component" value="Unassembled WGS sequence"/>
</dbReference>
<feature type="region of interest" description="Disordered" evidence="1">
    <location>
        <begin position="281"/>
        <end position="326"/>
    </location>
</feature>
<feature type="transmembrane region" description="Helical" evidence="2">
    <location>
        <begin position="224"/>
        <end position="247"/>
    </location>
</feature>
<keyword evidence="4" id="KW-1185">Reference proteome</keyword>
<name>A0A284S7W1_ARMOS</name>
<sequence length="326" mass="36465">METPTPDLFQDYMRLIVDGNDIDLNCLILQAFLHGLYTGIVGATLWTISSSPKRSTFLHIIIIVLYVLLTVIFAMYWAFGHYAFIEHGENYYSVFTALVDFGLWWSANYLVSGICGGISTILVDITIIWRCWVLWECQWRIVFIPMVCVVAATVMKVMQIFSAFRNPNDDVGGTAIPASIEFAIEIDWSLIYILLMLVTTLMCTLLIVYRIVRLAQRIFLFRNIISALIESSALYMLAHIVYFAMVVRNMDAANYTDLIAAYAKAISPTLLVLRVTARSDSSSGDEESTASRALSDISFTPMENSSDNPSELSSSGSRGTPTIESV</sequence>
<feature type="transmembrane region" description="Helical" evidence="2">
    <location>
        <begin position="104"/>
        <end position="129"/>
    </location>
</feature>
<evidence type="ECO:0000313" key="3">
    <source>
        <dbReference type="EMBL" id="SJL17112.1"/>
    </source>
</evidence>